<feature type="chain" id="PRO_5035944569" description="Secreted protein" evidence="1">
    <location>
        <begin position="24"/>
        <end position="68"/>
    </location>
</feature>
<sequence>MSPLLSTMVSLAAALLSVNASLASSLTMDYEAINDQLSQCREHCANKHAWALSPRPHIASFYASPLIL</sequence>
<evidence type="ECO:0008006" key="4">
    <source>
        <dbReference type="Google" id="ProtNLM"/>
    </source>
</evidence>
<evidence type="ECO:0000313" key="3">
    <source>
        <dbReference type="Proteomes" id="UP000825935"/>
    </source>
</evidence>
<organism evidence="2 3">
    <name type="scientific">Ceratopteris richardii</name>
    <name type="common">Triangle waterfern</name>
    <dbReference type="NCBI Taxonomy" id="49495"/>
    <lineage>
        <taxon>Eukaryota</taxon>
        <taxon>Viridiplantae</taxon>
        <taxon>Streptophyta</taxon>
        <taxon>Embryophyta</taxon>
        <taxon>Tracheophyta</taxon>
        <taxon>Polypodiopsida</taxon>
        <taxon>Polypodiidae</taxon>
        <taxon>Polypodiales</taxon>
        <taxon>Pteridineae</taxon>
        <taxon>Pteridaceae</taxon>
        <taxon>Parkerioideae</taxon>
        <taxon>Ceratopteris</taxon>
    </lineage>
</organism>
<proteinExistence type="predicted"/>
<evidence type="ECO:0000313" key="2">
    <source>
        <dbReference type="EMBL" id="KAH7430797.1"/>
    </source>
</evidence>
<comment type="caution">
    <text evidence="2">The sequence shown here is derived from an EMBL/GenBank/DDBJ whole genome shotgun (WGS) entry which is preliminary data.</text>
</comment>
<reference evidence="2" key="1">
    <citation type="submission" date="2021-08" db="EMBL/GenBank/DDBJ databases">
        <title>WGS assembly of Ceratopteris richardii.</title>
        <authorList>
            <person name="Marchant D.B."/>
            <person name="Chen G."/>
            <person name="Jenkins J."/>
            <person name="Shu S."/>
            <person name="Leebens-Mack J."/>
            <person name="Grimwood J."/>
            <person name="Schmutz J."/>
            <person name="Soltis P."/>
            <person name="Soltis D."/>
            <person name="Chen Z.-H."/>
        </authorList>
    </citation>
    <scope>NUCLEOTIDE SEQUENCE</scope>
    <source>
        <strain evidence="2">Whitten #5841</strain>
        <tissue evidence="2">Leaf</tissue>
    </source>
</reference>
<evidence type="ECO:0000256" key="1">
    <source>
        <dbReference type="SAM" id="SignalP"/>
    </source>
</evidence>
<keyword evidence="3" id="KW-1185">Reference proteome</keyword>
<keyword evidence="1" id="KW-0732">Signal</keyword>
<protein>
    <recommendedName>
        <fullName evidence="4">Secreted protein</fullName>
    </recommendedName>
</protein>
<name>A0A8T2U4W6_CERRI</name>
<dbReference type="AlphaFoldDB" id="A0A8T2U4W6"/>
<dbReference type="Proteomes" id="UP000825935">
    <property type="component" value="Chromosome 8"/>
</dbReference>
<dbReference type="EMBL" id="CM035413">
    <property type="protein sequence ID" value="KAH7430797.1"/>
    <property type="molecule type" value="Genomic_DNA"/>
</dbReference>
<feature type="signal peptide" evidence="1">
    <location>
        <begin position="1"/>
        <end position="23"/>
    </location>
</feature>
<accession>A0A8T2U4W6</accession>
<gene>
    <name evidence="2" type="ORF">KP509_08G015200</name>
</gene>